<dbReference type="AlphaFoldDB" id="A0A833SUD2"/>
<accession>A0A833SUD2</accession>
<sequence length="220" mass="25340">MTDKLLKNPAMGTWITYVKDFEKKDSYNLLAFKLTKSQGEDSLANVLVAAKSERSTKEIVTKLETEQFKFWLCDEKTTDDVFKLLRLDFVNKADFLKSPALDTWMSYVNKRDGLEPNNLVWRWRDWRAEGENRKSAEDAFKLLRLNADKEGEFLKNLAVTTWVSYMYANKLSEENPSETLVHKFSTSYGDVELAKMLSVAMANGLAKDTATKMENALFRS</sequence>
<dbReference type="Proteomes" id="UP000602510">
    <property type="component" value="Unassembled WGS sequence"/>
</dbReference>
<organism evidence="1 2">
    <name type="scientific">Phytophthora infestans</name>
    <name type="common">Potato late blight agent</name>
    <name type="synonym">Botrytis infestans</name>
    <dbReference type="NCBI Taxonomy" id="4787"/>
    <lineage>
        <taxon>Eukaryota</taxon>
        <taxon>Sar</taxon>
        <taxon>Stramenopiles</taxon>
        <taxon>Oomycota</taxon>
        <taxon>Peronosporomycetes</taxon>
        <taxon>Peronosporales</taxon>
        <taxon>Peronosporaceae</taxon>
        <taxon>Phytophthora</taxon>
    </lineage>
</organism>
<evidence type="ECO:0000313" key="1">
    <source>
        <dbReference type="EMBL" id="KAF4038843.1"/>
    </source>
</evidence>
<dbReference type="EMBL" id="WSZM01000185">
    <property type="protein sequence ID" value="KAF4038843.1"/>
    <property type="molecule type" value="Genomic_DNA"/>
</dbReference>
<reference evidence="1" key="1">
    <citation type="submission" date="2020-04" db="EMBL/GenBank/DDBJ databases">
        <title>Hybrid Assembly of Korean Phytophthora infestans isolates.</title>
        <authorList>
            <person name="Prokchorchik M."/>
            <person name="Lee Y."/>
            <person name="Seo J."/>
            <person name="Cho J.-H."/>
            <person name="Park Y.-E."/>
            <person name="Jang D.-C."/>
            <person name="Im J.-S."/>
            <person name="Choi J.-G."/>
            <person name="Park H.-J."/>
            <person name="Lee G.-B."/>
            <person name="Lee Y.-G."/>
            <person name="Hong S.-Y."/>
            <person name="Cho K."/>
            <person name="Sohn K.H."/>
        </authorList>
    </citation>
    <scope>NUCLEOTIDE SEQUENCE</scope>
    <source>
        <strain evidence="1">KR_1_A1</strain>
    </source>
</reference>
<comment type="caution">
    <text evidence="1">The sequence shown here is derived from an EMBL/GenBank/DDBJ whole genome shotgun (WGS) entry which is preliminary data.</text>
</comment>
<gene>
    <name evidence="1" type="ORF">GN244_ATG09020</name>
</gene>
<evidence type="ECO:0000313" key="2">
    <source>
        <dbReference type="Proteomes" id="UP000602510"/>
    </source>
</evidence>
<keyword evidence="2" id="KW-1185">Reference proteome</keyword>
<proteinExistence type="predicted"/>
<name>A0A833SUD2_PHYIN</name>
<protein>
    <submittedName>
        <fullName evidence="1">Uncharacterized protein</fullName>
    </submittedName>
</protein>